<proteinExistence type="predicted"/>
<organism evidence="3 4">
    <name type="scientific">Pontibacillus salicampi</name>
    <dbReference type="NCBI Taxonomy" id="1449801"/>
    <lineage>
        <taxon>Bacteria</taxon>
        <taxon>Bacillati</taxon>
        <taxon>Bacillota</taxon>
        <taxon>Bacilli</taxon>
        <taxon>Bacillales</taxon>
        <taxon>Bacillaceae</taxon>
        <taxon>Pontibacillus</taxon>
    </lineage>
</organism>
<name>A0ABV6LP25_9BACI</name>
<keyword evidence="4" id="KW-1185">Reference proteome</keyword>
<dbReference type="PANTHER" id="PTHR38032:SF1">
    <property type="entry name" value="RNA-BINDING PROTEIN KHPB N-TERMINAL DOMAIN-CONTAINING PROTEIN"/>
    <property type="match status" value="1"/>
</dbReference>
<comment type="caution">
    <text evidence="3">The sequence shown here is derived from an EMBL/GenBank/DDBJ whole genome shotgun (WGS) entry which is preliminary data.</text>
</comment>
<keyword evidence="1" id="KW-0175">Coiled coil</keyword>
<evidence type="ECO:0000259" key="2">
    <source>
        <dbReference type="Pfam" id="PF20250"/>
    </source>
</evidence>
<reference evidence="3 4" key="1">
    <citation type="submission" date="2024-09" db="EMBL/GenBank/DDBJ databases">
        <authorList>
            <person name="Sun Q."/>
            <person name="Mori K."/>
        </authorList>
    </citation>
    <scope>NUCLEOTIDE SEQUENCE [LARGE SCALE GENOMIC DNA]</scope>
    <source>
        <strain evidence="3 4">NCAIM B.02529</strain>
    </source>
</reference>
<dbReference type="RefSeq" id="WP_377347955.1">
    <property type="nucleotide sequence ID" value="NZ_JBHLTP010000009.1"/>
</dbReference>
<protein>
    <submittedName>
        <fullName evidence="3">DUF342 domain-containing protein</fullName>
    </submittedName>
</protein>
<dbReference type="EMBL" id="JBHLTP010000009">
    <property type="protein sequence ID" value="MFC0524165.1"/>
    <property type="molecule type" value="Genomic_DNA"/>
</dbReference>
<dbReference type="Pfam" id="PF03961">
    <property type="entry name" value="FapA"/>
    <property type="match status" value="1"/>
</dbReference>
<dbReference type="Proteomes" id="UP001589836">
    <property type="component" value="Unassembled WGS sequence"/>
</dbReference>
<feature type="coiled-coil region" evidence="1">
    <location>
        <begin position="348"/>
        <end position="375"/>
    </location>
</feature>
<evidence type="ECO:0000256" key="1">
    <source>
        <dbReference type="SAM" id="Coils"/>
    </source>
</evidence>
<dbReference type="InterPro" id="IPR046866">
    <property type="entry name" value="FapA_N"/>
</dbReference>
<dbReference type="PANTHER" id="PTHR38032">
    <property type="entry name" value="POLYMERASE-RELATED"/>
    <property type="match status" value="1"/>
</dbReference>
<dbReference type="Pfam" id="PF20250">
    <property type="entry name" value="FapA_N"/>
    <property type="match status" value="1"/>
</dbReference>
<dbReference type="InterPro" id="IPR046865">
    <property type="entry name" value="FapA_b_solenoid"/>
</dbReference>
<sequence length="477" mass="52838">MTTSPVHSLRRRFYGVDQFEDYFTVTVSKDKLTATLELVKEYHLELSLTEDDLNKELHDRSILFGINNEAISSIVNGLGEEGFPIVIAKGKPPKNGRDGTIEFHWPTPENANTNQPSTTINYREVLQIPSVQEGDKLLTITDPTPGEDGMTVLHTSLPAKPGKPAYITPGKNVTWNEQQQTMYAATAGQISRTNRQVHVYPLYEVNQDITMKTGNLDFVGTIVVRGSIPNGYTLKAKGDIKVYGLVEGATLIAEGSVYISEGIAGGAKGSIQAGLDIHAGYINQGNVEAKRDICIDNSILHSNCIAGNDIHCDAGNIIGGSLSAGRYINCKDIGNKMSSKTEVFFGPNKLMVNQEKRLQEEKAQLEDSLHKLVLIGRKLQQKKDNVGQLSAKERITALRQRSSLDYTEKQLMIVKQEWAALQTKFQEELEAALCVEGTLYPNTYVSFGKYKRLMQQVFHYVKVDMNQGEITVHSLNS</sequence>
<dbReference type="InterPro" id="IPR005646">
    <property type="entry name" value="FapA"/>
</dbReference>
<accession>A0ABV6LP25</accession>
<evidence type="ECO:0000313" key="3">
    <source>
        <dbReference type="EMBL" id="MFC0524165.1"/>
    </source>
</evidence>
<gene>
    <name evidence="3" type="ORF">ACFFGV_11380</name>
</gene>
<feature type="domain" description="Flagellar Assembly Protein A N-terminal region" evidence="2">
    <location>
        <begin position="23"/>
        <end position="194"/>
    </location>
</feature>
<evidence type="ECO:0000313" key="4">
    <source>
        <dbReference type="Proteomes" id="UP001589836"/>
    </source>
</evidence>